<evidence type="ECO:0000256" key="1">
    <source>
        <dbReference type="ARBA" id="ARBA00004651"/>
    </source>
</evidence>
<keyword evidence="4 11" id="KW-0812">Transmembrane</keyword>
<evidence type="ECO:0000256" key="4">
    <source>
        <dbReference type="ARBA" id="ARBA00022692"/>
    </source>
</evidence>
<keyword evidence="2 12" id="KW-1003">Cell membrane</keyword>
<evidence type="ECO:0000256" key="12">
    <source>
        <dbReference type="RuleBase" id="RU363047"/>
    </source>
</evidence>
<keyword evidence="8 12" id="KW-0472">Membrane</keyword>
<proteinExistence type="inferred from homology"/>
<dbReference type="InterPro" id="IPR050516">
    <property type="entry name" value="Olfactory_GPCR"/>
</dbReference>
<keyword evidence="5 12" id="KW-0552">Olfaction</keyword>
<dbReference type="PROSITE" id="PS50262">
    <property type="entry name" value="G_PROTEIN_RECEP_F1_2"/>
    <property type="match status" value="1"/>
</dbReference>
<dbReference type="AlphaFoldDB" id="A0A6I8PNU6"/>
<dbReference type="InterPro" id="IPR000725">
    <property type="entry name" value="Olfact_rcpt"/>
</dbReference>
<feature type="transmembrane region" description="Helical" evidence="12">
    <location>
        <begin position="272"/>
        <end position="291"/>
    </location>
</feature>
<feature type="transmembrane region" description="Helical" evidence="12">
    <location>
        <begin position="195"/>
        <end position="219"/>
    </location>
</feature>
<keyword evidence="10 11" id="KW-0807">Transducer</keyword>
<protein>
    <recommendedName>
        <fullName evidence="12">Olfactory receptor</fullName>
    </recommendedName>
</protein>
<dbReference type="SUPFAM" id="SSF81321">
    <property type="entry name" value="Family A G protein-coupled receptor-like"/>
    <property type="match status" value="1"/>
</dbReference>
<dbReference type="PROSITE" id="PS00237">
    <property type="entry name" value="G_PROTEIN_RECEP_F1_1"/>
    <property type="match status" value="1"/>
</dbReference>
<dbReference type="Pfam" id="PF13853">
    <property type="entry name" value="7tm_4"/>
    <property type="match status" value="1"/>
</dbReference>
<evidence type="ECO:0000256" key="2">
    <source>
        <dbReference type="ARBA" id="ARBA00022475"/>
    </source>
</evidence>
<dbReference type="Gene3D" id="1.20.1070.10">
    <property type="entry name" value="Rhodopsin 7-helix transmembrane proteins"/>
    <property type="match status" value="1"/>
</dbReference>
<feature type="transmembrane region" description="Helical" evidence="12">
    <location>
        <begin position="60"/>
        <end position="80"/>
    </location>
</feature>
<dbReference type="PRINTS" id="PR00237">
    <property type="entry name" value="GPCRRHODOPSN"/>
</dbReference>
<comment type="similarity">
    <text evidence="11">Belongs to the G-protein coupled receptor 1 family.</text>
</comment>
<feature type="transmembrane region" description="Helical" evidence="12">
    <location>
        <begin position="240"/>
        <end position="260"/>
    </location>
</feature>
<dbReference type="FunFam" id="1.20.1070.10:FF:000001">
    <property type="entry name" value="Olfactory receptor"/>
    <property type="match status" value="1"/>
</dbReference>
<dbReference type="InterPro" id="IPR017452">
    <property type="entry name" value="GPCR_Rhodpsn_7TM"/>
</dbReference>
<evidence type="ECO:0000256" key="7">
    <source>
        <dbReference type="ARBA" id="ARBA00023040"/>
    </source>
</evidence>
<dbReference type="InterPro" id="IPR000276">
    <property type="entry name" value="GPCR_Rhodpsn"/>
</dbReference>
<dbReference type="GeneTree" id="ENSGT01140000282524"/>
<comment type="subcellular location">
    <subcellularLocation>
        <location evidence="1 12">Cell membrane</location>
        <topology evidence="1 12">Multi-pass membrane protein</topology>
    </subcellularLocation>
</comment>
<keyword evidence="7 11" id="KW-0297">G-protein coupled receptor</keyword>
<accession>A0A6I8PNU6</accession>
<keyword evidence="6 12" id="KW-1133">Transmembrane helix</keyword>
<reference evidence="14" key="2">
    <citation type="submission" date="2020-05" db="UniProtKB">
        <authorList>
            <consortium name="Ensembl"/>
        </authorList>
    </citation>
    <scope>IDENTIFICATION</scope>
</reference>
<name>A0A6I8PNU6_XENTR</name>
<dbReference type="InParanoid" id="A0A6I8PNU6"/>
<dbReference type="GO" id="GO:0005886">
    <property type="term" value="C:plasma membrane"/>
    <property type="evidence" value="ECO:0007669"/>
    <property type="project" value="UniProtKB-SubCell"/>
</dbReference>
<feature type="transmembrane region" description="Helical" evidence="12">
    <location>
        <begin position="100"/>
        <end position="118"/>
    </location>
</feature>
<evidence type="ECO:0000256" key="3">
    <source>
        <dbReference type="ARBA" id="ARBA00022606"/>
    </source>
</evidence>
<evidence type="ECO:0000256" key="11">
    <source>
        <dbReference type="RuleBase" id="RU000688"/>
    </source>
</evidence>
<evidence type="ECO:0000256" key="9">
    <source>
        <dbReference type="ARBA" id="ARBA00023170"/>
    </source>
</evidence>
<dbReference type="Ensembl" id="ENSXETT00000062284">
    <property type="protein sequence ID" value="ENSXETP00000060765"/>
    <property type="gene ID" value="ENSXETG00000030509"/>
</dbReference>
<evidence type="ECO:0000256" key="5">
    <source>
        <dbReference type="ARBA" id="ARBA00022725"/>
    </source>
</evidence>
<organism evidence="14">
    <name type="scientific">Xenopus tropicalis</name>
    <name type="common">Western clawed frog</name>
    <name type="synonym">Silurana tropicalis</name>
    <dbReference type="NCBI Taxonomy" id="8364"/>
    <lineage>
        <taxon>Eukaryota</taxon>
        <taxon>Metazoa</taxon>
        <taxon>Chordata</taxon>
        <taxon>Craniata</taxon>
        <taxon>Vertebrata</taxon>
        <taxon>Euteleostomi</taxon>
        <taxon>Amphibia</taxon>
        <taxon>Batrachia</taxon>
        <taxon>Anura</taxon>
        <taxon>Pipoidea</taxon>
        <taxon>Pipidae</taxon>
        <taxon>Xenopodinae</taxon>
        <taxon>Xenopus</taxon>
        <taxon>Silurana</taxon>
    </lineage>
</organism>
<evidence type="ECO:0000256" key="6">
    <source>
        <dbReference type="ARBA" id="ARBA00022989"/>
    </source>
</evidence>
<dbReference type="PANTHER" id="PTHR26452">
    <property type="entry name" value="OLFACTORY RECEPTOR"/>
    <property type="match status" value="1"/>
</dbReference>
<evidence type="ECO:0000256" key="10">
    <source>
        <dbReference type="ARBA" id="ARBA00023224"/>
    </source>
</evidence>
<evidence type="ECO:0000313" key="14">
    <source>
        <dbReference type="Ensembl" id="ENSXETP00000060765"/>
    </source>
</evidence>
<feature type="transmembrane region" description="Helical" evidence="12">
    <location>
        <begin position="20"/>
        <end position="48"/>
    </location>
</feature>
<keyword evidence="9 11" id="KW-0675">Receptor</keyword>
<feature type="domain" description="G-protein coupled receptors family 1 profile" evidence="13">
    <location>
        <begin position="39"/>
        <end position="289"/>
    </location>
</feature>
<keyword evidence="3 12" id="KW-0716">Sensory transduction</keyword>
<dbReference type="GO" id="GO:0004984">
    <property type="term" value="F:olfactory receptor activity"/>
    <property type="evidence" value="ECO:0007669"/>
    <property type="project" value="InterPro"/>
</dbReference>
<feature type="transmembrane region" description="Helical" evidence="12">
    <location>
        <begin position="138"/>
        <end position="156"/>
    </location>
</feature>
<dbReference type="PRINTS" id="PR00245">
    <property type="entry name" value="OLFACTORYR"/>
</dbReference>
<dbReference type="CDD" id="cd15227">
    <property type="entry name" value="7tmA_OR14-like"/>
    <property type="match status" value="1"/>
</dbReference>
<reference evidence="14" key="1">
    <citation type="journal article" date="2010" name="Science">
        <title>The genome of the Western clawed frog Xenopus tropicalis.</title>
        <authorList>
            <person name="Hellsten U."/>
            <person name="Harland R.M."/>
            <person name="Gilchrist M.J."/>
            <person name="Hendrix D."/>
            <person name="Jurka J."/>
            <person name="Kapitonov V."/>
            <person name="Ovcharenko I."/>
            <person name="Putnam N.H."/>
            <person name="Shu S."/>
            <person name="Taher L."/>
            <person name="Blitz I.L."/>
            <person name="Blumberg B."/>
            <person name="Dichmann D.S."/>
            <person name="Dubchak I."/>
            <person name="Amaya E."/>
            <person name="Detter J.C."/>
            <person name="Fletcher R."/>
            <person name="Gerhard D.S."/>
            <person name="Goodstein D."/>
            <person name="Graves T."/>
            <person name="Grigoriev I.V."/>
            <person name="Grimwood J."/>
            <person name="Kawashima T."/>
            <person name="Lindquist E."/>
            <person name="Lucas S.M."/>
            <person name="Mead P.E."/>
            <person name="Mitros T."/>
            <person name="Ogino H."/>
            <person name="Ohta Y."/>
            <person name="Poliakov A.V."/>
            <person name="Pollet N."/>
            <person name="Robert J."/>
            <person name="Salamov A."/>
            <person name="Sater A.K."/>
            <person name="Schmutz J."/>
            <person name="Terry A."/>
            <person name="Vize P.D."/>
            <person name="Warren W.C."/>
            <person name="Wells D."/>
            <person name="Wills A."/>
            <person name="Wilson R.K."/>
            <person name="Zimmerman L.B."/>
            <person name="Zorn A.M."/>
            <person name="Grainger R."/>
            <person name="Grammer T."/>
            <person name="Khokha M.K."/>
            <person name="Richardson P.M."/>
            <person name="Rokhsar D.S."/>
        </authorList>
    </citation>
    <scope>NUCLEOTIDE SEQUENCE [LARGE SCALE GENOMIC DNA]</scope>
    <source>
        <strain evidence="14">Nigerian</strain>
    </source>
</reference>
<evidence type="ECO:0000256" key="8">
    <source>
        <dbReference type="ARBA" id="ARBA00023136"/>
    </source>
</evidence>
<dbReference type="GO" id="GO:0004930">
    <property type="term" value="F:G protein-coupled receptor activity"/>
    <property type="evidence" value="ECO:0007669"/>
    <property type="project" value="UniProtKB-KW"/>
</dbReference>
<evidence type="ECO:0000259" key="13">
    <source>
        <dbReference type="PROSITE" id="PS50262"/>
    </source>
</evidence>
<sequence>VGNQTSPMEFILTDFSEEPILQILSFVLFLFTYLVATVGNAMIILIIIHVPNLRTPMYFFILNLGILDVCYISTTVPNMLGNSLKQWKRISFGGCVVQMYIFLSMAATESFLLVAMSYDRYVAICNPLRYTVIMNRRLCLQLAATSWMIGFTYSTIHTANTFTLKFCRSNVIDHFFCDIPPLLKISCSNTKLNEILIFVVGAVLILPCFPLIVISYVHIVRTVMRIPSAKGRKKTFSTCVSHLMAVCLFYLTGTSVYLRPASANSAFQQDKISAVFYTIFVPMINPIIYSLRNKELKGAIKTVVTKTFLYKMQ</sequence>
<gene>
    <name evidence="14" type="primary">LOC100486623</name>
</gene>